<comment type="caution">
    <text evidence="3">The sequence shown here is derived from an EMBL/GenBank/DDBJ whole genome shotgun (WGS) entry which is preliminary data.</text>
</comment>
<dbReference type="SMART" id="SM00028">
    <property type="entry name" value="TPR"/>
    <property type="match status" value="3"/>
</dbReference>
<evidence type="ECO:0000259" key="2">
    <source>
        <dbReference type="Pfam" id="PF12770"/>
    </source>
</evidence>
<dbReference type="PANTHER" id="PTHR47691:SF3">
    <property type="entry name" value="HTH-TYPE TRANSCRIPTIONAL REGULATOR RV0890C-RELATED"/>
    <property type="match status" value="1"/>
</dbReference>
<protein>
    <submittedName>
        <fullName evidence="3">Tetratricopeptide repeat protein</fullName>
    </submittedName>
</protein>
<keyword evidence="4" id="KW-1185">Reference proteome</keyword>
<dbReference type="InterPro" id="IPR024983">
    <property type="entry name" value="CHAT_dom"/>
</dbReference>
<evidence type="ECO:0000313" key="3">
    <source>
        <dbReference type="EMBL" id="RAK29856.1"/>
    </source>
</evidence>
<organism evidence="3 4">
    <name type="scientific">Actinoplanes lutulentus</name>
    <dbReference type="NCBI Taxonomy" id="1287878"/>
    <lineage>
        <taxon>Bacteria</taxon>
        <taxon>Bacillati</taxon>
        <taxon>Actinomycetota</taxon>
        <taxon>Actinomycetes</taxon>
        <taxon>Micromonosporales</taxon>
        <taxon>Micromonosporaceae</taxon>
        <taxon>Actinoplanes</taxon>
    </lineage>
</organism>
<dbReference type="RefSeq" id="WP_111652806.1">
    <property type="nucleotide sequence ID" value="NZ_JACHWI010000008.1"/>
</dbReference>
<dbReference type="InterPro" id="IPR011990">
    <property type="entry name" value="TPR-like_helical_dom_sf"/>
</dbReference>
<feature type="domain" description="CHAT" evidence="2">
    <location>
        <begin position="628"/>
        <end position="907"/>
    </location>
</feature>
<dbReference type="AlphaFoldDB" id="A0A327Z6G2"/>
<dbReference type="Proteomes" id="UP000249341">
    <property type="component" value="Unassembled WGS sequence"/>
</dbReference>
<gene>
    <name evidence="3" type="ORF">B0I29_117182</name>
</gene>
<evidence type="ECO:0000313" key="4">
    <source>
        <dbReference type="Proteomes" id="UP000249341"/>
    </source>
</evidence>
<dbReference type="SUPFAM" id="SSF48452">
    <property type="entry name" value="TPR-like"/>
    <property type="match status" value="2"/>
</dbReference>
<accession>A0A327Z6G2</accession>
<sequence length="913" mass="97167">MAESTILDAREALRLADSEPQRAASLGAAVLRTARAERNPEAAAVAERAIGLAAMHVADLDVALRHLRSAIRWAGRAGSALLAAEARMTLAFVLNRRGRSRAALREIDTALLDLTGVPHARAEAQRGAIMHQLGRFDDALASYRSSLPALRKGDDHLWTLRVLLNRGLLQGHRQDFAAAQADLDEAMDLSARLELKMFAAFVHQNLAEVHALRGDVPAALHHLGQAENLVPELNFKTGPLLADRSRLLLSVRLTAEAREAAEQAITAFEAEHRRSDIPEVRLVLARAAVLDGDTTTALTQARLAGREFARQGRRQWSTAARLMVLSCRAALGHPPAVRLNEVEQLIPALEAAGWPAVALEARLLAARLARERGHHDRSHRLLRPGAALRRRGTAVLRARGWYAEAQLRLLDDNRRGATAAVRAGLRILDEHRATLGATDLRAHASGHRLELVELGLHIAMDERRPDRVFRWAERGRASHLLLSPARPPEDPIVADAVAELRATAAQIRSGHLAGRNVTRLVQRQITLERWIRDYCRMQRQDVAADGIEPVGLPGLAGTLGDSALLEFLAHDGMLYVLAVSGGRCVLRAVAPVAAAGHLVDQVTFTLRRLSHPTARPASREAAARLLRAAATALDDMLLGPVAAELGDRALVVIPTGPLQSLPWSVLPSCAGRPVSVAPSATLWHRAATGPGPAGESHSIAPPAGDRDQALDNAGRHIRFAGDISAPTGRRVIVGYGLPGAVAEAESLAALHGTQPITGAEATVGAVTRAMNGASLAHIAAHGRVQPSNPLFSSLMLSDGPLTVYDMERLDRVPATVILAACDTGRTVVHAGDEVLGISATLLSRGARQIVASVVPVPDVQTRPMMIALHELLLTGVAVPNALAEIQKRVAGEDGTAAAAAAGFVCVGAAAPIA</sequence>
<dbReference type="Pfam" id="PF12770">
    <property type="entry name" value="CHAT"/>
    <property type="match status" value="1"/>
</dbReference>
<dbReference type="OrthoDB" id="9761935at2"/>
<dbReference type="PANTHER" id="PTHR47691">
    <property type="entry name" value="REGULATOR-RELATED"/>
    <property type="match status" value="1"/>
</dbReference>
<feature type="region of interest" description="Disordered" evidence="1">
    <location>
        <begin position="687"/>
        <end position="707"/>
    </location>
</feature>
<dbReference type="Gene3D" id="1.25.40.10">
    <property type="entry name" value="Tetratricopeptide repeat domain"/>
    <property type="match status" value="1"/>
</dbReference>
<proteinExistence type="predicted"/>
<dbReference type="Pfam" id="PF13424">
    <property type="entry name" value="TPR_12"/>
    <property type="match status" value="1"/>
</dbReference>
<name>A0A327Z6G2_9ACTN</name>
<reference evidence="3 4" key="1">
    <citation type="submission" date="2018-06" db="EMBL/GenBank/DDBJ databases">
        <title>Genomic Encyclopedia of Type Strains, Phase III (KMG-III): the genomes of soil and plant-associated and newly described type strains.</title>
        <authorList>
            <person name="Whitman W."/>
        </authorList>
    </citation>
    <scope>NUCLEOTIDE SEQUENCE [LARGE SCALE GENOMIC DNA]</scope>
    <source>
        <strain evidence="3 4">CGMCC 4.7090</strain>
    </source>
</reference>
<evidence type="ECO:0000256" key="1">
    <source>
        <dbReference type="SAM" id="MobiDB-lite"/>
    </source>
</evidence>
<dbReference type="InterPro" id="IPR019734">
    <property type="entry name" value="TPR_rpt"/>
</dbReference>
<dbReference type="EMBL" id="QLMJ01000017">
    <property type="protein sequence ID" value="RAK29856.1"/>
    <property type="molecule type" value="Genomic_DNA"/>
</dbReference>